<evidence type="ECO:0000256" key="1">
    <source>
        <dbReference type="PROSITE-ProRule" id="PRU00473"/>
    </source>
</evidence>
<dbReference type="AlphaFoldDB" id="G2PJY3"/>
<dbReference type="InterPro" id="IPR008969">
    <property type="entry name" value="CarboxyPept-like_regulatory"/>
</dbReference>
<dbReference type="SUPFAM" id="SSF48452">
    <property type="entry name" value="TPR-like"/>
    <property type="match status" value="1"/>
</dbReference>
<dbReference type="OrthoDB" id="9809364at2"/>
<dbReference type="InterPro" id="IPR036737">
    <property type="entry name" value="OmpA-like_sf"/>
</dbReference>
<dbReference type="Gene3D" id="3.30.1330.60">
    <property type="entry name" value="OmpA-like domain"/>
    <property type="match status" value="1"/>
</dbReference>
<dbReference type="Pfam" id="PF00691">
    <property type="entry name" value="OmpA"/>
    <property type="match status" value="1"/>
</dbReference>
<dbReference type="SUPFAM" id="SSF103088">
    <property type="entry name" value="OmpA-like"/>
    <property type="match status" value="1"/>
</dbReference>
<feature type="domain" description="OmpA-like" evidence="2">
    <location>
        <begin position="522"/>
        <end position="644"/>
    </location>
</feature>
<dbReference type="eggNOG" id="COG2885">
    <property type="taxonomic scope" value="Bacteria"/>
</dbReference>
<protein>
    <submittedName>
        <fullName evidence="3">OmpA/MotB domain protein</fullName>
    </submittedName>
</protein>
<dbReference type="KEGG" id="mrs:Murru_1899"/>
<dbReference type="GO" id="GO:0016020">
    <property type="term" value="C:membrane"/>
    <property type="evidence" value="ECO:0007669"/>
    <property type="project" value="UniProtKB-UniRule"/>
</dbReference>
<sequence length="648" mass="73295">MNHTKKIQITLLVSLLGVVFCFAQKKKSQGDVFFFQYEYQKAVNAYEEDLSEGVLTKQQFLNLADAYFETNNYDKASEAYMKIYDQDTLMDTHHYNKMLQSLSKSPNVEGKEDFLTNISSSFPKELMENMEFNNQLLQNGAEANQLEYEIFNLEGNSPQTDFAPSFYNDKLLFSSGRQVNKKLRYEPGNEGYFNIYESEIQPTGQITALQSFQELKETDYHEATPLYSSGLNSVFYVLSNTQDGELAFDENGKNALAIAKQTIGGSYQLLLKDLSTSFYYPFYDDANGKLYFSADFEEGYGGTDIYFVYTNNGQVMSAPINLGPRINSSGNEVAPFIFENSFYFASDVFYGLGGMDIYKSNIEGEGFGIPINLGTPINTEFDDFGMIIRNDGDGLLGYFTSNREGGKGKDDIYGFKVDEKPGLKTITFKGTVVNASNANEVVSNAAVSLWDMNGEMLAETSSDEEGQYRLEIPYETELILDASKERYSRYIKKFNQDELEALQNNTFDVPISFYNDMVEEREGQKVVKMDDFYFSTSSTQLTDDIKNELNTVVDFVKAFPQAQLRIETYTDSRGGSSTNFRLTQMRSDAIKKYLVESGVPASNILYSVGYGEDKILNNCTNGVFCLETLHKKNQRSLIVVLNDNVLFD</sequence>
<evidence type="ECO:0000313" key="4">
    <source>
        <dbReference type="Proteomes" id="UP000008908"/>
    </source>
</evidence>
<keyword evidence="4" id="KW-1185">Reference proteome</keyword>
<dbReference type="Proteomes" id="UP000008908">
    <property type="component" value="Chromosome"/>
</dbReference>
<dbReference type="InterPro" id="IPR006665">
    <property type="entry name" value="OmpA-like"/>
</dbReference>
<evidence type="ECO:0000313" key="3">
    <source>
        <dbReference type="EMBL" id="AEM70938.1"/>
    </source>
</evidence>
<dbReference type="eggNOG" id="COG0457">
    <property type="taxonomic scope" value="Bacteria"/>
</dbReference>
<dbReference type="PROSITE" id="PS51123">
    <property type="entry name" value="OMPA_2"/>
    <property type="match status" value="1"/>
</dbReference>
<evidence type="ECO:0000259" key="2">
    <source>
        <dbReference type="PROSITE" id="PS51123"/>
    </source>
</evidence>
<dbReference type="CDD" id="cd07185">
    <property type="entry name" value="OmpA_C-like"/>
    <property type="match status" value="1"/>
</dbReference>
<name>G2PJY3_ALLRU</name>
<organism evidence="3 4">
    <name type="scientific">Allomuricauda ruestringensis (strain DSM 13258 / CIP 107369 / LMG 19739 / B1)</name>
    <name type="common">Muricauda ruestringensis</name>
    <dbReference type="NCBI Taxonomy" id="886377"/>
    <lineage>
        <taxon>Bacteria</taxon>
        <taxon>Pseudomonadati</taxon>
        <taxon>Bacteroidota</taxon>
        <taxon>Flavobacteriia</taxon>
        <taxon>Flavobacteriales</taxon>
        <taxon>Flavobacteriaceae</taxon>
        <taxon>Flagellimonas</taxon>
    </lineage>
</organism>
<dbReference type="HOGENOM" id="CLU_014978_0_0_10"/>
<dbReference type="STRING" id="886377.Murru_1899"/>
<accession>G2PJY3</accession>
<dbReference type="PANTHER" id="PTHR30329:SF21">
    <property type="entry name" value="LIPOPROTEIN YIAD-RELATED"/>
    <property type="match status" value="1"/>
</dbReference>
<gene>
    <name evidence="3" type="ordered locus">Murru_1899</name>
</gene>
<reference evidence="4" key="1">
    <citation type="submission" date="2011-08" db="EMBL/GenBank/DDBJ databases">
        <title>The complete genome of Muricauda ruestringensis DSM 13258.</title>
        <authorList>
            <person name="Lucas S."/>
            <person name="Han J."/>
            <person name="Lapidus A."/>
            <person name="Bruce D."/>
            <person name="Goodwin L."/>
            <person name="Pitluck S."/>
            <person name="Peters L."/>
            <person name="Kyrpides N."/>
            <person name="Mavromatis K."/>
            <person name="Ivanova N."/>
            <person name="Ovchinnikova G."/>
            <person name="Teshima H."/>
            <person name="Detter J.C."/>
            <person name="Tapia R."/>
            <person name="Han C."/>
            <person name="Land M."/>
            <person name="Hauser L."/>
            <person name="Markowitz V."/>
            <person name="Cheng J.-F."/>
            <person name="Hugenholtz P."/>
            <person name="Woyke T."/>
            <person name="Wu D."/>
            <person name="Spring S."/>
            <person name="Schroeder M."/>
            <person name="Brambilla E."/>
            <person name="Klenk H.-P."/>
            <person name="Eisen J.A."/>
        </authorList>
    </citation>
    <scope>NUCLEOTIDE SEQUENCE [LARGE SCALE GENOMIC DNA]</scope>
    <source>
        <strain evidence="4">DSM 13258 / LMG 19739 / B1</strain>
    </source>
</reference>
<dbReference type="InterPro" id="IPR011990">
    <property type="entry name" value="TPR-like_helical_dom_sf"/>
</dbReference>
<proteinExistence type="predicted"/>
<dbReference type="PANTHER" id="PTHR30329">
    <property type="entry name" value="STATOR ELEMENT OF FLAGELLAR MOTOR COMPLEX"/>
    <property type="match status" value="1"/>
</dbReference>
<dbReference type="SUPFAM" id="SSF49464">
    <property type="entry name" value="Carboxypeptidase regulatory domain-like"/>
    <property type="match status" value="1"/>
</dbReference>
<dbReference type="EMBL" id="CP002999">
    <property type="protein sequence ID" value="AEM70938.1"/>
    <property type="molecule type" value="Genomic_DNA"/>
</dbReference>
<dbReference type="Gene3D" id="1.25.40.10">
    <property type="entry name" value="Tetratricopeptide repeat domain"/>
    <property type="match status" value="1"/>
</dbReference>
<dbReference type="RefSeq" id="WP_014033219.1">
    <property type="nucleotide sequence ID" value="NC_015945.1"/>
</dbReference>
<dbReference type="InterPro" id="IPR050330">
    <property type="entry name" value="Bact_OuterMem_StrucFunc"/>
</dbReference>
<reference evidence="3 4" key="2">
    <citation type="journal article" date="2012" name="Stand. Genomic Sci.">
        <title>Complete genome sequence of the facultatively anaerobic, appendaged bacterium Muricauda ruestringensis type strain (B1(T)).</title>
        <authorList>
            <person name="Huntemann M."/>
            <person name="Teshima H."/>
            <person name="Lapidus A."/>
            <person name="Nolan M."/>
            <person name="Lucas S."/>
            <person name="Hammon N."/>
            <person name="Deshpande S."/>
            <person name="Cheng J.F."/>
            <person name="Tapia R."/>
            <person name="Goodwin L.A."/>
            <person name="Pitluck S."/>
            <person name="Liolios K."/>
            <person name="Pagani I."/>
            <person name="Ivanova N."/>
            <person name="Mavromatis K."/>
            <person name="Mikhailova N."/>
            <person name="Pati A."/>
            <person name="Chen A."/>
            <person name="Palaniappan K."/>
            <person name="Land M."/>
            <person name="Hauser L."/>
            <person name="Pan C."/>
            <person name="Brambilla E.M."/>
            <person name="Rohde M."/>
            <person name="Spring S."/>
            <person name="Goker M."/>
            <person name="Detter J.C."/>
            <person name="Bristow J."/>
            <person name="Eisen J.A."/>
            <person name="Markowitz V."/>
            <person name="Hugenholtz P."/>
            <person name="Kyrpides N.C."/>
            <person name="Klenk H.P."/>
            <person name="Woyke T."/>
        </authorList>
    </citation>
    <scope>NUCLEOTIDE SEQUENCE [LARGE SCALE GENOMIC DNA]</scope>
    <source>
        <strain evidence="4">DSM 13258 / LMG 19739 / B1</strain>
    </source>
</reference>
<keyword evidence="1" id="KW-0472">Membrane</keyword>